<gene>
    <name evidence="2" type="ORF">GPY61_18420</name>
</gene>
<keyword evidence="1" id="KW-1133">Transmembrane helix</keyword>
<keyword evidence="1" id="KW-0812">Transmembrane</keyword>
<sequence>MDIHTRITAALHIVIGVLGAGMMLIFALGTNWIGHFIADSAGSDGAVANFFFGFGAVVAGFFALLLAAEAIAGIALLKGSPTGRVFTIIFSVLGLLNFPFGTAIGVYSLWALLGNRPAAAGAPGR</sequence>
<dbReference type="Proteomes" id="UP000443353">
    <property type="component" value="Unassembled WGS sequence"/>
</dbReference>
<reference evidence="2 3" key="1">
    <citation type="submission" date="2019-12" db="EMBL/GenBank/DDBJ databases">
        <authorList>
            <person name="Li C."/>
            <person name="Zhao J."/>
        </authorList>
    </citation>
    <scope>NUCLEOTIDE SEQUENCE [LARGE SCALE GENOMIC DNA]</scope>
    <source>
        <strain evidence="2 3">NEAU-DD11</strain>
    </source>
</reference>
<evidence type="ECO:0000313" key="2">
    <source>
        <dbReference type="EMBL" id="MVW61909.1"/>
    </source>
</evidence>
<name>A0A7X3K8F4_9BURK</name>
<feature type="transmembrane region" description="Helical" evidence="1">
    <location>
        <begin position="7"/>
        <end position="30"/>
    </location>
</feature>
<comment type="caution">
    <text evidence="2">The sequence shown here is derived from an EMBL/GenBank/DDBJ whole genome shotgun (WGS) entry which is preliminary data.</text>
</comment>
<dbReference type="EMBL" id="WSES01000005">
    <property type="protein sequence ID" value="MVW61909.1"/>
    <property type="molecule type" value="Genomic_DNA"/>
</dbReference>
<proteinExistence type="predicted"/>
<feature type="transmembrane region" description="Helical" evidence="1">
    <location>
        <begin position="50"/>
        <end position="76"/>
    </location>
</feature>
<evidence type="ECO:0000313" key="3">
    <source>
        <dbReference type="Proteomes" id="UP000443353"/>
    </source>
</evidence>
<evidence type="ECO:0000256" key="1">
    <source>
        <dbReference type="SAM" id="Phobius"/>
    </source>
</evidence>
<organism evidence="2 3">
    <name type="scientific">Massilia cellulosiltytica</name>
    <dbReference type="NCBI Taxonomy" id="2683234"/>
    <lineage>
        <taxon>Bacteria</taxon>
        <taxon>Pseudomonadati</taxon>
        <taxon>Pseudomonadota</taxon>
        <taxon>Betaproteobacteria</taxon>
        <taxon>Burkholderiales</taxon>
        <taxon>Oxalobacteraceae</taxon>
        <taxon>Telluria group</taxon>
        <taxon>Massilia</taxon>
    </lineage>
</organism>
<feature type="transmembrane region" description="Helical" evidence="1">
    <location>
        <begin position="88"/>
        <end position="110"/>
    </location>
</feature>
<dbReference type="RefSeq" id="WP_160409669.1">
    <property type="nucleotide sequence ID" value="NZ_WSES01000005.1"/>
</dbReference>
<keyword evidence="3" id="KW-1185">Reference proteome</keyword>
<evidence type="ECO:0008006" key="4">
    <source>
        <dbReference type="Google" id="ProtNLM"/>
    </source>
</evidence>
<accession>A0A7X3K8F4</accession>
<protein>
    <recommendedName>
        <fullName evidence="4">DUF4064 domain-containing protein</fullName>
    </recommendedName>
</protein>
<keyword evidence="1" id="KW-0472">Membrane</keyword>
<dbReference type="AlphaFoldDB" id="A0A7X3K8F4"/>